<dbReference type="EMBL" id="CAJQZC010000006">
    <property type="protein sequence ID" value="CAG4905941.1"/>
    <property type="molecule type" value="Genomic_DNA"/>
</dbReference>
<sequence>MIRTMLCLSLVCVLSGCMNLYAGITQYAVKPFYDTASQSVICCEAKVTSGKNAGSVVAHITKAGDTVTVDLTEQGVDASSSIAAAGATVSDVADAVSNAAVSAVKILH</sequence>
<evidence type="ECO:0008006" key="4">
    <source>
        <dbReference type="Google" id="ProtNLM"/>
    </source>
</evidence>
<dbReference type="PROSITE" id="PS51257">
    <property type="entry name" value="PROKAR_LIPOPROTEIN"/>
    <property type="match status" value="1"/>
</dbReference>
<accession>A0A9N8RX81</accession>
<dbReference type="Proteomes" id="UP000789704">
    <property type="component" value="Unassembled WGS sequence"/>
</dbReference>
<keyword evidence="1" id="KW-0732">Signal</keyword>
<evidence type="ECO:0000256" key="1">
    <source>
        <dbReference type="SAM" id="SignalP"/>
    </source>
</evidence>
<name>A0A9N8RX81_9BURK</name>
<evidence type="ECO:0000313" key="3">
    <source>
        <dbReference type="Proteomes" id="UP000789704"/>
    </source>
</evidence>
<organism evidence="2 3">
    <name type="scientific">Paraburkholderia saeva</name>
    <dbReference type="NCBI Taxonomy" id="2777537"/>
    <lineage>
        <taxon>Bacteria</taxon>
        <taxon>Pseudomonadati</taxon>
        <taxon>Pseudomonadota</taxon>
        <taxon>Betaproteobacteria</taxon>
        <taxon>Burkholderiales</taxon>
        <taxon>Burkholderiaceae</taxon>
        <taxon>Paraburkholderia</taxon>
    </lineage>
</organism>
<protein>
    <recommendedName>
        <fullName evidence="4">Lipoprotein</fullName>
    </recommendedName>
</protein>
<feature type="chain" id="PRO_5040300080" description="Lipoprotein" evidence="1">
    <location>
        <begin position="23"/>
        <end position="108"/>
    </location>
</feature>
<reference evidence="2" key="1">
    <citation type="submission" date="2021-04" db="EMBL/GenBank/DDBJ databases">
        <authorList>
            <person name="Vanwijnsberghe S."/>
        </authorList>
    </citation>
    <scope>NUCLEOTIDE SEQUENCE</scope>
    <source>
        <strain evidence="2">LMG 31841</strain>
    </source>
</reference>
<comment type="caution">
    <text evidence="2">The sequence shown here is derived from an EMBL/GenBank/DDBJ whole genome shotgun (WGS) entry which is preliminary data.</text>
</comment>
<feature type="signal peptide" evidence="1">
    <location>
        <begin position="1"/>
        <end position="22"/>
    </location>
</feature>
<dbReference type="AlphaFoldDB" id="A0A9N8RX81"/>
<gene>
    <name evidence="2" type="ORF">LMG31841_03506</name>
</gene>
<proteinExistence type="predicted"/>
<keyword evidence="3" id="KW-1185">Reference proteome</keyword>
<evidence type="ECO:0000313" key="2">
    <source>
        <dbReference type="EMBL" id="CAG4905941.1"/>
    </source>
</evidence>